<sequence length="154" mass="17399">MQAATALAAVDECFRHCDAGSKGYLNKDELKWAVTALLGSTPTKLVLLQMFEELRDSYPNVVVPKERFIAVLSNRVLNVDITETLRRWFKAFDRTSQGYISFAAFSSACTQIVPHMRPYIVRQLFTEADTNGDGMVTFTDFERLMLISMTSPKC</sequence>
<accession>A0A1V9YZ85</accession>
<feature type="domain" description="EF-hand" evidence="3">
    <location>
        <begin position="80"/>
        <end position="115"/>
    </location>
</feature>
<keyword evidence="1" id="KW-0677">Repeat</keyword>
<protein>
    <recommendedName>
        <fullName evidence="3">EF-hand domain-containing protein</fullName>
    </recommendedName>
</protein>
<dbReference type="OrthoDB" id="26525at2759"/>
<dbReference type="InterPro" id="IPR050145">
    <property type="entry name" value="Centrin_CML-like"/>
</dbReference>
<dbReference type="PANTHER" id="PTHR23050">
    <property type="entry name" value="CALCIUM BINDING PROTEIN"/>
    <property type="match status" value="1"/>
</dbReference>
<gene>
    <name evidence="4" type="ORF">ACHHYP_05115</name>
</gene>
<evidence type="ECO:0000313" key="5">
    <source>
        <dbReference type="Proteomes" id="UP000243579"/>
    </source>
</evidence>
<name>A0A1V9YZ85_ACHHY</name>
<feature type="domain" description="EF-hand" evidence="3">
    <location>
        <begin position="5"/>
        <end position="40"/>
    </location>
</feature>
<dbReference type="SMART" id="SM00054">
    <property type="entry name" value="EFh"/>
    <property type="match status" value="3"/>
</dbReference>
<dbReference type="FunFam" id="1.10.238.10:FF:000003">
    <property type="entry name" value="Calmodulin A"/>
    <property type="match status" value="1"/>
</dbReference>
<evidence type="ECO:0000256" key="1">
    <source>
        <dbReference type="ARBA" id="ARBA00022737"/>
    </source>
</evidence>
<proteinExistence type="predicted"/>
<dbReference type="PROSITE" id="PS00018">
    <property type="entry name" value="EF_HAND_1"/>
    <property type="match status" value="1"/>
</dbReference>
<dbReference type="CDD" id="cd00051">
    <property type="entry name" value="EFh"/>
    <property type="match status" value="1"/>
</dbReference>
<organism evidence="4 5">
    <name type="scientific">Achlya hypogyna</name>
    <name type="common">Oomycete</name>
    <name type="synonym">Protoachlya hypogyna</name>
    <dbReference type="NCBI Taxonomy" id="1202772"/>
    <lineage>
        <taxon>Eukaryota</taxon>
        <taxon>Sar</taxon>
        <taxon>Stramenopiles</taxon>
        <taxon>Oomycota</taxon>
        <taxon>Saprolegniomycetes</taxon>
        <taxon>Saprolegniales</taxon>
        <taxon>Achlyaceae</taxon>
        <taxon>Achlya</taxon>
    </lineage>
</organism>
<dbReference type="Pfam" id="PF13499">
    <property type="entry name" value="EF-hand_7"/>
    <property type="match status" value="1"/>
</dbReference>
<dbReference type="AlphaFoldDB" id="A0A1V9YZ85"/>
<dbReference type="Proteomes" id="UP000243579">
    <property type="component" value="Unassembled WGS sequence"/>
</dbReference>
<evidence type="ECO:0000256" key="2">
    <source>
        <dbReference type="ARBA" id="ARBA00022837"/>
    </source>
</evidence>
<comment type="caution">
    <text evidence="4">The sequence shown here is derived from an EMBL/GenBank/DDBJ whole genome shotgun (WGS) entry which is preliminary data.</text>
</comment>
<dbReference type="InterPro" id="IPR002048">
    <property type="entry name" value="EF_hand_dom"/>
</dbReference>
<evidence type="ECO:0000259" key="3">
    <source>
        <dbReference type="PROSITE" id="PS50222"/>
    </source>
</evidence>
<feature type="domain" description="EF-hand" evidence="3">
    <location>
        <begin position="121"/>
        <end position="151"/>
    </location>
</feature>
<keyword evidence="5" id="KW-1185">Reference proteome</keyword>
<dbReference type="EMBL" id="JNBR01000565">
    <property type="protein sequence ID" value="OQR90967.1"/>
    <property type="molecule type" value="Genomic_DNA"/>
</dbReference>
<dbReference type="InterPro" id="IPR018247">
    <property type="entry name" value="EF_Hand_1_Ca_BS"/>
</dbReference>
<dbReference type="Gene3D" id="1.10.238.10">
    <property type="entry name" value="EF-hand"/>
    <property type="match status" value="1"/>
</dbReference>
<reference evidence="4 5" key="1">
    <citation type="journal article" date="2014" name="Genome Biol. Evol.">
        <title>The secreted proteins of Achlya hypogyna and Thraustotheca clavata identify the ancestral oomycete secretome and reveal gene acquisitions by horizontal gene transfer.</title>
        <authorList>
            <person name="Misner I."/>
            <person name="Blouin N."/>
            <person name="Leonard G."/>
            <person name="Richards T.A."/>
            <person name="Lane C.E."/>
        </authorList>
    </citation>
    <scope>NUCLEOTIDE SEQUENCE [LARGE SCALE GENOMIC DNA]</scope>
    <source>
        <strain evidence="4 5">ATCC 48635</strain>
    </source>
</reference>
<evidence type="ECO:0000313" key="4">
    <source>
        <dbReference type="EMBL" id="OQR90967.1"/>
    </source>
</evidence>
<dbReference type="SUPFAM" id="SSF47473">
    <property type="entry name" value="EF-hand"/>
    <property type="match status" value="1"/>
</dbReference>
<dbReference type="STRING" id="1202772.A0A1V9YZ85"/>
<dbReference type="InterPro" id="IPR011992">
    <property type="entry name" value="EF-hand-dom_pair"/>
</dbReference>
<keyword evidence="2" id="KW-0106">Calcium</keyword>
<dbReference type="PROSITE" id="PS50222">
    <property type="entry name" value="EF_HAND_2"/>
    <property type="match status" value="3"/>
</dbReference>
<dbReference type="GO" id="GO:0005509">
    <property type="term" value="F:calcium ion binding"/>
    <property type="evidence" value="ECO:0007669"/>
    <property type="project" value="InterPro"/>
</dbReference>